<dbReference type="PANTHER" id="PTHR43867">
    <property type="entry name" value="CELLULOSE SYNTHASE CATALYTIC SUBUNIT A [UDP-FORMING]"/>
    <property type="match status" value="1"/>
</dbReference>
<feature type="transmembrane region" description="Helical" evidence="8">
    <location>
        <begin position="432"/>
        <end position="454"/>
    </location>
</feature>
<dbReference type="GO" id="GO:0005886">
    <property type="term" value="C:plasma membrane"/>
    <property type="evidence" value="ECO:0007669"/>
    <property type="project" value="TreeGrafter"/>
</dbReference>
<gene>
    <name evidence="10" type="ORF">SERN_2088</name>
</gene>
<feature type="compositionally biased region" description="Low complexity" evidence="7">
    <location>
        <begin position="647"/>
        <end position="668"/>
    </location>
</feature>
<feature type="region of interest" description="Disordered" evidence="7">
    <location>
        <begin position="1"/>
        <end position="59"/>
    </location>
</feature>
<evidence type="ECO:0000313" key="10">
    <source>
        <dbReference type="EMBL" id="TGO04495.1"/>
    </source>
</evidence>
<organism evidence="10 11">
    <name type="scientific">Serinibacter arcticus</name>
    <dbReference type="NCBI Taxonomy" id="1655435"/>
    <lineage>
        <taxon>Bacteria</taxon>
        <taxon>Bacillati</taxon>
        <taxon>Actinomycetota</taxon>
        <taxon>Actinomycetes</taxon>
        <taxon>Micrococcales</taxon>
        <taxon>Beutenbergiaceae</taxon>
        <taxon>Serinibacter</taxon>
    </lineage>
</organism>
<evidence type="ECO:0000256" key="6">
    <source>
        <dbReference type="ARBA" id="ARBA00023136"/>
    </source>
</evidence>
<feature type="transmembrane region" description="Helical" evidence="8">
    <location>
        <begin position="500"/>
        <end position="519"/>
    </location>
</feature>
<dbReference type="PANTHER" id="PTHR43867:SF2">
    <property type="entry name" value="CELLULOSE SYNTHASE CATALYTIC SUBUNIT A [UDP-FORMING]"/>
    <property type="match status" value="1"/>
</dbReference>
<dbReference type="SUPFAM" id="SSF53448">
    <property type="entry name" value="Nucleotide-diphospho-sugar transferases"/>
    <property type="match status" value="1"/>
</dbReference>
<feature type="domain" description="Glycosyltransferase 2-like" evidence="9">
    <location>
        <begin position="271"/>
        <end position="474"/>
    </location>
</feature>
<proteinExistence type="predicted"/>
<keyword evidence="11" id="KW-1185">Reference proteome</keyword>
<dbReference type="InterPro" id="IPR001173">
    <property type="entry name" value="Glyco_trans_2-like"/>
</dbReference>
<dbReference type="CDD" id="cd06421">
    <property type="entry name" value="CESA_CelA_like"/>
    <property type="match status" value="1"/>
</dbReference>
<keyword evidence="2" id="KW-0328">Glycosyltransferase</keyword>
<dbReference type="InterPro" id="IPR029044">
    <property type="entry name" value="Nucleotide-diphossugar_trans"/>
</dbReference>
<dbReference type="AlphaFoldDB" id="A0A4Z1DXR7"/>
<keyword evidence="5 8" id="KW-1133">Transmembrane helix</keyword>
<comment type="subcellular location">
    <subcellularLocation>
        <location evidence="1">Membrane</location>
        <topology evidence="1">Multi-pass membrane protein</topology>
    </subcellularLocation>
</comment>
<name>A0A4Z1DXR7_9MICO</name>
<evidence type="ECO:0000256" key="4">
    <source>
        <dbReference type="ARBA" id="ARBA00022692"/>
    </source>
</evidence>
<dbReference type="EMBL" id="RHPJ01000003">
    <property type="protein sequence ID" value="TGO04495.1"/>
    <property type="molecule type" value="Genomic_DNA"/>
</dbReference>
<keyword evidence="3" id="KW-0808">Transferase</keyword>
<feature type="transmembrane region" description="Helical" evidence="8">
    <location>
        <begin position="568"/>
        <end position="588"/>
    </location>
</feature>
<dbReference type="Gene3D" id="3.90.550.10">
    <property type="entry name" value="Spore Coat Polysaccharide Biosynthesis Protein SpsA, Chain A"/>
    <property type="match status" value="1"/>
</dbReference>
<keyword evidence="4 8" id="KW-0812">Transmembrane</keyword>
<keyword evidence="6 8" id="KW-0472">Membrane</keyword>
<dbReference type="GO" id="GO:0016758">
    <property type="term" value="F:hexosyltransferase activity"/>
    <property type="evidence" value="ECO:0007669"/>
    <property type="project" value="TreeGrafter"/>
</dbReference>
<evidence type="ECO:0000256" key="8">
    <source>
        <dbReference type="SAM" id="Phobius"/>
    </source>
</evidence>
<evidence type="ECO:0000256" key="1">
    <source>
        <dbReference type="ARBA" id="ARBA00004141"/>
    </source>
</evidence>
<feature type="transmembrane region" description="Helical" evidence="8">
    <location>
        <begin position="92"/>
        <end position="112"/>
    </location>
</feature>
<feature type="compositionally biased region" description="Pro residues" evidence="7">
    <location>
        <begin position="614"/>
        <end position="628"/>
    </location>
</feature>
<feature type="compositionally biased region" description="Polar residues" evidence="7">
    <location>
        <begin position="45"/>
        <end position="58"/>
    </location>
</feature>
<evidence type="ECO:0000259" key="9">
    <source>
        <dbReference type="Pfam" id="PF13632"/>
    </source>
</evidence>
<feature type="transmembrane region" description="Helical" evidence="8">
    <location>
        <begin position="124"/>
        <end position="146"/>
    </location>
</feature>
<reference evidence="10 11" key="1">
    <citation type="submission" date="2018-11" db="EMBL/GenBank/DDBJ databases">
        <title>Complete genome sequencing of the Actinobacteria Serinibacter sp. K3-2.</title>
        <authorList>
            <person name="Rakitin A.L."/>
            <person name="Beletsky A.V."/>
            <person name="Mardanov A.V."/>
            <person name="Ravin N.V."/>
            <person name="Gromova A.S."/>
            <person name="Filippova S.N."/>
            <person name="Gal'Chenko V.F."/>
        </authorList>
    </citation>
    <scope>NUCLEOTIDE SEQUENCE [LARGE SCALE GENOMIC DNA]</scope>
    <source>
        <strain evidence="10 11">K3-2</strain>
    </source>
</reference>
<evidence type="ECO:0000313" key="11">
    <source>
        <dbReference type="Proteomes" id="UP000297318"/>
    </source>
</evidence>
<protein>
    <submittedName>
        <fullName evidence="10">Cellulose synthase (UDP-forming)</fullName>
    </submittedName>
</protein>
<accession>A0A4Z1DXR7</accession>
<feature type="transmembrane region" description="Helical" evidence="8">
    <location>
        <begin position="539"/>
        <end position="561"/>
    </location>
</feature>
<evidence type="ECO:0000256" key="2">
    <source>
        <dbReference type="ARBA" id="ARBA00022676"/>
    </source>
</evidence>
<dbReference type="Pfam" id="PF13632">
    <property type="entry name" value="Glyco_trans_2_3"/>
    <property type="match status" value="1"/>
</dbReference>
<feature type="region of interest" description="Disordered" evidence="7">
    <location>
        <begin position="601"/>
        <end position="668"/>
    </location>
</feature>
<evidence type="ECO:0000256" key="5">
    <source>
        <dbReference type="ARBA" id="ARBA00022989"/>
    </source>
</evidence>
<comment type="caution">
    <text evidence="10">The sequence shown here is derived from an EMBL/GenBank/DDBJ whole genome shotgun (WGS) entry which is preliminary data.</text>
</comment>
<evidence type="ECO:0000256" key="3">
    <source>
        <dbReference type="ARBA" id="ARBA00022679"/>
    </source>
</evidence>
<dbReference type="InterPro" id="IPR050321">
    <property type="entry name" value="Glycosyltr_2/OpgH_subfam"/>
</dbReference>
<feature type="transmembrane region" description="Helical" evidence="8">
    <location>
        <begin position="474"/>
        <end position="493"/>
    </location>
</feature>
<dbReference type="Proteomes" id="UP000297318">
    <property type="component" value="Unassembled WGS sequence"/>
</dbReference>
<sequence length="668" mass="73534">MVTAPRDASPPGRTSAPPPARIIGGFVDGDPPSPTPVPDPGRIVMTSTPLPTDPSTRTPFDRLLERELDRDAAQEADRRLTRRRSASPVESPSLMMLVLLATLGTIAYSVFLLNPANRGDLLPYVLVIVAECLIVAHALLAMWTILSSGYNPRTFAFYRAQLELVDPTQVADAGLQDSPHRWPMTMEGDVVDVDVFITVYGESLPTIERTVRAALAMHGGHTTWVLDDGRSDEVRDLCADLGARYVRRLSSHGAKAGNVNHALTISRAPYFAIFDADFVPEPEFLLETVPFFTDERVAFVQTPQTYRNLSSIVSRGAGYMQAVFYRFIQPGRNRFNAAFCVGTNVIFRRTAIEDIGGMYTDSKSEDVWTSLLLHERGWTSIYIPLALAVGDTPETIEAYTRQQQRWATGGFEILLRHNPFSRKRNLTFDQRVQYFVTATHYLTGIAPLLLLLVPPMQIYFDLAPMNLTISPGTWVLYYVGFYGMQIAIAFFTLGSFRWQVLLLAAVSFPIYVRAFVGALLGRETTWHATGAKGRRSSAFVWMVPQAVVFVFLVITSVVGVLKQESTGLFTLALAWNVTNTLIVGSFLLQGAHEDRRFAREARAARAAASDADRPSPPPPAGPRGPGTPTPSDDASTESRRNRRAVREVAVAARRASSPASAPSPSGAR</sequence>
<evidence type="ECO:0000256" key="7">
    <source>
        <dbReference type="SAM" id="MobiDB-lite"/>
    </source>
</evidence>